<dbReference type="Proteomes" id="UP001519460">
    <property type="component" value="Unassembled WGS sequence"/>
</dbReference>
<feature type="compositionally biased region" description="Pro residues" evidence="1">
    <location>
        <begin position="37"/>
        <end position="53"/>
    </location>
</feature>
<evidence type="ECO:0000313" key="3">
    <source>
        <dbReference type="Proteomes" id="UP001519460"/>
    </source>
</evidence>
<name>A0ABD0J9U7_9CAEN</name>
<evidence type="ECO:0000256" key="1">
    <source>
        <dbReference type="SAM" id="MobiDB-lite"/>
    </source>
</evidence>
<protein>
    <submittedName>
        <fullName evidence="2">Uncharacterized protein</fullName>
    </submittedName>
</protein>
<accession>A0ABD0J9U7</accession>
<proteinExistence type="predicted"/>
<keyword evidence="3" id="KW-1185">Reference proteome</keyword>
<reference evidence="2 3" key="1">
    <citation type="journal article" date="2023" name="Sci. Data">
        <title>Genome assembly of the Korean intertidal mud-creeper Batillaria attramentaria.</title>
        <authorList>
            <person name="Patra A.K."/>
            <person name="Ho P.T."/>
            <person name="Jun S."/>
            <person name="Lee S.J."/>
            <person name="Kim Y."/>
            <person name="Won Y.J."/>
        </authorList>
    </citation>
    <scope>NUCLEOTIDE SEQUENCE [LARGE SCALE GENOMIC DNA]</scope>
    <source>
        <strain evidence="2">Wonlab-2016</strain>
    </source>
</reference>
<dbReference type="AlphaFoldDB" id="A0ABD0J9U7"/>
<dbReference type="EMBL" id="JACVVK020000540">
    <property type="protein sequence ID" value="KAK7467755.1"/>
    <property type="molecule type" value="Genomic_DNA"/>
</dbReference>
<feature type="region of interest" description="Disordered" evidence="1">
    <location>
        <begin position="31"/>
        <end position="53"/>
    </location>
</feature>
<gene>
    <name evidence="2" type="ORF">BaRGS_00036992</name>
</gene>
<feature type="non-terminal residue" evidence="2">
    <location>
        <position position="1"/>
    </location>
</feature>
<sequence>GQALSGETCYANEECAPGTCCGIPSDEPFVSRREVPDLPPTPPEPLPPTLPPPSGTCKPLKKENATCNEMFDKWRGDCPCETGLTCFSFEVADGSTEITNPWVQTRPGYSRRNQCWTQDRIDTYQSPPDIVFAAKPFAG</sequence>
<evidence type="ECO:0000313" key="2">
    <source>
        <dbReference type="EMBL" id="KAK7467755.1"/>
    </source>
</evidence>
<comment type="caution">
    <text evidence="2">The sequence shown here is derived from an EMBL/GenBank/DDBJ whole genome shotgun (WGS) entry which is preliminary data.</text>
</comment>
<organism evidence="2 3">
    <name type="scientific">Batillaria attramentaria</name>
    <dbReference type="NCBI Taxonomy" id="370345"/>
    <lineage>
        <taxon>Eukaryota</taxon>
        <taxon>Metazoa</taxon>
        <taxon>Spiralia</taxon>
        <taxon>Lophotrochozoa</taxon>
        <taxon>Mollusca</taxon>
        <taxon>Gastropoda</taxon>
        <taxon>Caenogastropoda</taxon>
        <taxon>Sorbeoconcha</taxon>
        <taxon>Cerithioidea</taxon>
        <taxon>Batillariidae</taxon>
        <taxon>Batillaria</taxon>
    </lineage>
</organism>